<proteinExistence type="predicted"/>
<evidence type="ECO:0000313" key="3">
    <source>
        <dbReference type="Proteomes" id="UP001500298"/>
    </source>
</evidence>
<feature type="chain" id="PRO_5046297063" description="Outer membrane protein beta-barrel domain-containing protein" evidence="1">
    <location>
        <begin position="25"/>
        <end position="188"/>
    </location>
</feature>
<sequence>MRNKITITIFTTLLMITFGLNAHAQETPSSSRRHGLGFSGGWGAPYGLGFLYNYSFNQKWDAHIGTGLTLSGGRVGAGARYYFKPKHSPYLGATYSYSSGIDQYDVTINEDSGSYEIGSSSALYLRGGYKFDFSRFRILLNAGYGTTVTTAELTHLSGDNTNTLRNSAYRMEVGGVEVSTTFIFKFGK</sequence>
<organism evidence="2 3">
    <name type="scientific">Algivirga pacifica</name>
    <dbReference type="NCBI Taxonomy" id="1162670"/>
    <lineage>
        <taxon>Bacteria</taxon>
        <taxon>Pseudomonadati</taxon>
        <taxon>Bacteroidota</taxon>
        <taxon>Cytophagia</taxon>
        <taxon>Cytophagales</taxon>
        <taxon>Flammeovirgaceae</taxon>
        <taxon>Algivirga</taxon>
    </lineage>
</organism>
<name>A0ABP9D3G2_9BACT</name>
<evidence type="ECO:0000256" key="1">
    <source>
        <dbReference type="SAM" id="SignalP"/>
    </source>
</evidence>
<reference evidence="3" key="1">
    <citation type="journal article" date="2019" name="Int. J. Syst. Evol. Microbiol.">
        <title>The Global Catalogue of Microorganisms (GCM) 10K type strain sequencing project: providing services to taxonomists for standard genome sequencing and annotation.</title>
        <authorList>
            <consortium name="The Broad Institute Genomics Platform"/>
            <consortium name="The Broad Institute Genome Sequencing Center for Infectious Disease"/>
            <person name="Wu L."/>
            <person name="Ma J."/>
        </authorList>
    </citation>
    <scope>NUCLEOTIDE SEQUENCE [LARGE SCALE GENOMIC DNA]</scope>
    <source>
        <strain evidence="3">JCM 18326</strain>
    </source>
</reference>
<dbReference type="RefSeq" id="WP_345369209.1">
    <property type="nucleotide sequence ID" value="NZ_BAABJX010000014.1"/>
</dbReference>
<dbReference type="Proteomes" id="UP001500298">
    <property type="component" value="Unassembled WGS sequence"/>
</dbReference>
<keyword evidence="3" id="KW-1185">Reference proteome</keyword>
<protein>
    <recommendedName>
        <fullName evidence="4">Outer membrane protein beta-barrel domain-containing protein</fullName>
    </recommendedName>
</protein>
<comment type="caution">
    <text evidence="2">The sequence shown here is derived from an EMBL/GenBank/DDBJ whole genome shotgun (WGS) entry which is preliminary data.</text>
</comment>
<accession>A0ABP9D3G2</accession>
<keyword evidence="1" id="KW-0732">Signal</keyword>
<gene>
    <name evidence="2" type="ORF">GCM10023331_06840</name>
</gene>
<dbReference type="EMBL" id="BAABJX010000014">
    <property type="protein sequence ID" value="GAA4824987.1"/>
    <property type="molecule type" value="Genomic_DNA"/>
</dbReference>
<feature type="signal peptide" evidence="1">
    <location>
        <begin position="1"/>
        <end position="24"/>
    </location>
</feature>
<evidence type="ECO:0008006" key="4">
    <source>
        <dbReference type="Google" id="ProtNLM"/>
    </source>
</evidence>
<evidence type="ECO:0000313" key="2">
    <source>
        <dbReference type="EMBL" id="GAA4824987.1"/>
    </source>
</evidence>